<evidence type="ECO:0000313" key="2">
    <source>
        <dbReference type="EMBL" id="KAG2565553.1"/>
    </source>
</evidence>
<evidence type="ECO:0000313" key="3">
    <source>
        <dbReference type="Proteomes" id="UP000823388"/>
    </source>
</evidence>
<dbReference type="AlphaFoldDB" id="A0A8T0PU63"/>
<proteinExistence type="predicted"/>
<dbReference type="Proteomes" id="UP000823388">
    <property type="component" value="Chromosome 7N"/>
</dbReference>
<dbReference type="Pfam" id="PF12776">
    <property type="entry name" value="Myb_DNA-bind_3"/>
    <property type="match status" value="1"/>
</dbReference>
<organism evidence="2 3">
    <name type="scientific">Panicum virgatum</name>
    <name type="common">Blackwell switchgrass</name>
    <dbReference type="NCBI Taxonomy" id="38727"/>
    <lineage>
        <taxon>Eukaryota</taxon>
        <taxon>Viridiplantae</taxon>
        <taxon>Streptophyta</taxon>
        <taxon>Embryophyta</taxon>
        <taxon>Tracheophyta</taxon>
        <taxon>Spermatophyta</taxon>
        <taxon>Magnoliopsida</taxon>
        <taxon>Liliopsida</taxon>
        <taxon>Poales</taxon>
        <taxon>Poaceae</taxon>
        <taxon>PACMAD clade</taxon>
        <taxon>Panicoideae</taxon>
        <taxon>Panicodae</taxon>
        <taxon>Paniceae</taxon>
        <taxon>Panicinae</taxon>
        <taxon>Panicum</taxon>
        <taxon>Panicum sect. Hiantes</taxon>
    </lineage>
</organism>
<name>A0A8T0PU63_PANVG</name>
<dbReference type="InterPro" id="IPR024752">
    <property type="entry name" value="Myb/SANT-like_dom"/>
</dbReference>
<evidence type="ECO:0000259" key="1">
    <source>
        <dbReference type="Pfam" id="PF12776"/>
    </source>
</evidence>
<keyword evidence="3" id="KW-1185">Reference proteome</keyword>
<dbReference type="PANTHER" id="PTHR47851">
    <property type="entry name" value="OS06G0588700 PROTEIN-RELATED"/>
    <property type="match status" value="1"/>
</dbReference>
<dbReference type="PANTHER" id="PTHR47851:SF1">
    <property type="entry name" value="OS06G0588700 PROTEIN"/>
    <property type="match status" value="1"/>
</dbReference>
<accession>A0A8T0PU63</accession>
<feature type="domain" description="Myb/SANT-like" evidence="1">
    <location>
        <begin position="3"/>
        <end position="92"/>
    </location>
</feature>
<protein>
    <recommendedName>
        <fullName evidence="1">Myb/SANT-like domain-containing protein</fullName>
    </recommendedName>
</protein>
<comment type="caution">
    <text evidence="2">The sequence shown here is derived from an EMBL/GenBank/DDBJ whole genome shotgun (WGS) entry which is preliminary data.</text>
</comment>
<sequence length="244" mass="28343">MAWNDEHTALVCKLFAEQVRKGNRPNTHLNNVGYKEVNDRFFQCTGIMLKKSQLKNKWDKLKTDLTVWRKLMRKQTGTSWNWDKGTINMDTEWPLQNEDEMKVMFGSSINEEIDHWNHICPPPIDLDNGEEHDMGANVDFDNGDEVLEVSPTPGNAKRKAHIILEKPNKKPKSSTALVIQEHISKISEIMGHVIACGADLGSDEHFVASELFVKKEQREMFMTIPTKEARFNWLKRKYDMLFRK</sequence>
<gene>
    <name evidence="2" type="ORF">PVAP13_7NG035700</name>
</gene>
<dbReference type="EMBL" id="CM029050">
    <property type="protein sequence ID" value="KAG2565553.1"/>
    <property type="molecule type" value="Genomic_DNA"/>
</dbReference>
<reference evidence="2" key="1">
    <citation type="submission" date="2020-05" db="EMBL/GenBank/DDBJ databases">
        <title>WGS assembly of Panicum virgatum.</title>
        <authorList>
            <person name="Lovell J.T."/>
            <person name="Jenkins J."/>
            <person name="Shu S."/>
            <person name="Juenger T.E."/>
            <person name="Schmutz J."/>
        </authorList>
    </citation>
    <scope>NUCLEOTIDE SEQUENCE</scope>
    <source>
        <strain evidence="2">AP13</strain>
    </source>
</reference>